<dbReference type="RefSeq" id="WP_344860808.1">
    <property type="nucleotide sequence ID" value="NZ_BAAAUT010000027.1"/>
</dbReference>
<dbReference type="Gene3D" id="3.40.50.1820">
    <property type="entry name" value="alpha/beta hydrolase"/>
    <property type="match status" value="1"/>
</dbReference>
<dbReference type="EMBL" id="BAAAUT010000027">
    <property type="protein sequence ID" value="GAA3141320.1"/>
    <property type="molecule type" value="Genomic_DNA"/>
</dbReference>
<dbReference type="InterPro" id="IPR029058">
    <property type="entry name" value="AB_hydrolase_fold"/>
</dbReference>
<sequence>MLAVGAGGGPFTADTMSRAASTEIRSVQLDGVGHYAAMEAPEVLAKAILEFVASVGAA</sequence>
<accession>A0ABP6NB54</accession>
<evidence type="ECO:0000313" key="1">
    <source>
        <dbReference type="EMBL" id="GAA3141320.1"/>
    </source>
</evidence>
<comment type="caution">
    <text evidence="1">The sequence shown here is derived from an EMBL/GenBank/DDBJ whole genome shotgun (WGS) entry which is preliminary data.</text>
</comment>
<gene>
    <name evidence="1" type="ORF">GCM10010466_35400</name>
</gene>
<evidence type="ECO:0000313" key="2">
    <source>
        <dbReference type="Proteomes" id="UP001500320"/>
    </source>
</evidence>
<protein>
    <submittedName>
        <fullName evidence="1">Uncharacterized protein</fullName>
    </submittedName>
</protein>
<dbReference type="Proteomes" id="UP001500320">
    <property type="component" value="Unassembled WGS sequence"/>
</dbReference>
<organism evidence="1 2">
    <name type="scientific">Planomonospora alba</name>
    <dbReference type="NCBI Taxonomy" id="161354"/>
    <lineage>
        <taxon>Bacteria</taxon>
        <taxon>Bacillati</taxon>
        <taxon>Actinomycetota</taxon>
        <taxon>Actinomycetes</taxon>
        <taxon>Streptosporangiales</taxon>
        <taxon>Streptosporangiaceae</taxon>
        <taxon>Planomonospora</taxon>
    </lineage>
</organism>
<proteinExistence type="predicted"/>
<name>A0ABP6NB54_9ACTN</name>
<reference evidence="2" key="1">
    <citation type="journal article" date="2019" name="Int. J. Syst. Evol. Microbiol.">
        <title>The Global Catalogue of Microorganisms (GCM) 10K type strain sequencing project: providing services to taxonomists for standard genome sequencing and annotation.</title>
        <authorList>
            <consortium name="The Broad Institute Genomics Platform"/>
            <consortium name="The Broad Institute Genome Sequencing Center for Infectious Disease"/>
            <person name="Wu L."/>
            <person name="Ma J."/>
        </authorList>
    </citation>
    <scope>NUCLEOTIDE SEQUENCE [LARGE SCALE GENOMIC DNA]</scope>
    <source>
        <strain evidence="2">JCM 9373</strain>
    </source>
</reference>
<keyword evidence="2" id="KW-1185">Reference proteome</keyword>
<dbReference type="SUPFAM" id="SSF53474">
    <property type="entry name" value="alpha/beta-Hydrolases"/>
    <property type="match status" value="1"/>
</dbReference>